<name>A0A5C5XZ92_9BACT</name>
<keyword evidence="2" id="KW-1185">Reference proteome</keyword>
<protein>
    <submittedName>
        <fullName evidence="1">Uncharacterized protein</fullName>
    </submittedName>
</protein>
<sequence length="51" mass="5348">MLKATAVVAGLLMVATQKTLFDATGVHISTNPLVELTVCVLPLVLILASDR</sequence>
<dbReference type="EMBL" id="SJPO01000012">
    <property type="protein sequence ID" value="TWT67603.1"/>
    <property type="molecule type" value="Genomic_DNA"/>
</dbReference>
<reference evidence="1 2" key="1">
    <citation type="submission" date="2019-02" db="EMBL/GenBank/DDBJ databases">
        <title>Deep-cultivation of Planctomycetes and their phenomic and genomic characterization uncovers novel biology.</title>
        <authorList>
            <person name="Wiegand S."/>
            <person name="Jogler M."/>
            <person name="Boedeker C."/>
            <person name="Pinto D."/>
            <person name="Vollmers J."/>
            <person name="Rivas-Marin E."/>
            <person name="Kohn T."/>
            <person name="Peeters S.H."/>
            <person name="Heuer A."/>
            <person name="Rast P."/>
            <person name="Oberbeckmann S."/>
            <person name="Bunk B."/>
            <person name="Jeske O."/>
            <person name="Meyerdierks A."/>
            <person name="Storesund J.E."/>
            <person name="Kallscheuer N."/>
            <person name="Luecker S."/>
            <person name="Lage O.M."/>
            <person name="Pohl T."/>
            <person name="Merkel B.J."/>
            <person name="Hornburger P."/>
            <person name="Mueller R.-W."/>
            <person name="Bruemmer F."/>
            <person name="Labrenz M."/>
            <person name="Spormann A.M."/>
            <person name="Op Den Camp H."/>
            <person name="Overmann J."/>
            <person name="Amann R."/>
            <person name="Jetten M.S.M."/>
            <person name="Mascher T."/>
            <person name="Medema M.H."/>
            <person name="Devos D.P."/>
            <person name="Kaster A.-K."/>
            <person name="Ovreas L."/>
            <person name="Rohde M."/>
            <person name="Galperin M.Y."/>
            <person name="Jogler C."/>
        </authorList>
    </citation>
    <scope>NUCLEOTIDE SEQUENCE [LARGE SCALE GENOMIC DNA]</scope>
    <source>
        <strain evidence="1 2">Pla123a</strain>
    </source>
</reference>
<organism evidence="1 2">
    <name type="scientific">Posidoniimonas polymericola</name>
    <dbReference type="NCBI Taxonomy" id="2528002"/>
    <lineage>
        <taxon>Bacteria</taxon>
        <taxon>Pseudomonadati</taxon>
        <taxon>Planctomycetota</taxon>
        <taxon>Planctomycetia</taxon>
        <taxon>Pirellulales</taxon>
        <taxon>Lacipirellulaceae</taxon>
        <taxon>Posidoniimonas</taxon>
    </lineage>
</organism>
<dbReference type="Proteomes" id="UP000318478">
    <property type="component" value="Unassembled WGS sequence"/>
</dbReference>
<dbReference type="AlphaFoldDB" id="A0A5C5XZ92"/>
<gene>
    <name evidence="1" type="ORF">Pla123a_41590</name>
</gene>
<dbReference type="RefSeq" id="WP_197528156.1">
    <property type="nucleotide sequence ID" value="NZ_SJPO01000012.1"/>
</dbReference>
<evidence type="ECO:0000313" key="1">
    <source>
        <dbReference type="EMBL" id="TWT67603.1"/>
    </source>
</evidence>
<accession>A0A5C5XZ92</accession>
<comment type="caution">
    <text evidence="1">The sequence shown here is derived from an EMBL/GenBank/DDBJ whole genome shotgun (WGS) entry which is preliminary data.</text>
</comment>
<proteinExistence type="predicted"/>
<evidence type="ECO:0000313" key="2">
    <source>
        <dbReference type="Proteomes" id="UP000318478"/>
    </source>
</evidence>